<evidence type="ECO:0000256" key="2">
    <source>
        <dbReference type="SAM" id="Phobius"/>
    </source>
</evidence>
<dbReference type="OrthoDB" id="4869367at2759"/>
<evidence type="ECO:0000256" key="1">
    <source>
        <dbReference type="SAM" id="MobiDB-lite"/>
    </source>
</evidence>
<gene>
    <name evidence="3" type="ORF">ISF_02667</name>
</gene>
<organism evidence="3 4">
    <name type="scientific">Cordyceps fumosorosea (strain ARSEF 2679)</name>
    <name type="common">Isaria fumosorosea</name>
    <dbReference type="NCBI Taxonomy" id="1081104"/>
    <lineage>
        <taxon>Eukaryota</taxon>
        <taxon>Fungi</taxon>
        <taxon>Dikarya</taxon>
        <taxon>Ascomycota</taxon>
        <taxon>Pezizomycotina</taxon>
        <taxon>Sordariomycetes</taxon>
        <taxon>Hypocreomycetidae</taxon>
        <taxon>Hypocreales</taxon>
        <taxon>Cordycipitaceae</taxon>
        <taxon>Cordyceps</taxon>
    </lineage>
</organism>
<sequence length="134" mass="14590">MQRIPVARSIMRGAVARPSHHNGQRMLACRALLSTSTGDHRGGNANMTSKTTPGSSIPTPQQKKTTTAGAEEVGSGNPELPKFSLDGLGVSRNMKVFLIVVLSIFGTMETWLYCKAVWRWWYGEQGLAVKGDDK</sequence>
<feature type="region of interest" description="Disordered" evidence="1">
    <location>
        <begin position="35"/>
        <end position="78"/>
    </location>
</feature>
<reference evidence="3 4" key="1">
    <citation type="journal article" date="2016" name="Genome Biol. Evol.">
        <title>Divergent and convergent evolution of fungal pathogenicity.</title>
        <authorList>
            <person name="Shang Y."/>
            <person name="Xiao G."/>
            <person name="Zheng P."/>
            <person name="Cen K."/>
            <person name="Zhan S."/>
            <person name="Wang C."/>
        </authorList>
    </citation>
    <scope>NUCLEOTIDE SEQUENCE [LARGE SCALE GENOMIC DNA]</scope>
    <source>
        <strain evidence="3 4">ARSEF 2679</strain>
    </source>
</reference>
<proteinExistence type="predicted"/>
<dbReference type="Proteomes" id="UP000076744">
    <property type="component" value="Unassembled WGS sequence"/>
</dbReference>
<keyword evidence="2" id="KW-0472">Membrane</keyword>
<dbReference type="EMBL" id="AZHB01000004">
    <property type="protein sequence ID" value="OAA70693.1"/>
    <property type="molecule type" value="Genomic_DNA"/>
</dbReference>
<keyword evidence="4" id="KW-1185">Reference proteome</keyword>
<evidence type="ECO:0000313" key="4">
    <source>
        <dbReference type="Proteomes" id="UP000076744"/>
    </source>
</evidence>
<keyword evidence="2" id="KW-1133">Transmembrane helix</keyword>
<feature type="transmembrane region" description="Helical" evidence="2">
    <location>
        <begin position="96"/>
        <end position="113"/>
    </location>
</feature>
<accession>A0A168BY12</accession>
<keyword evidence="2" id="KW-0812">Transmembrane</keyword>
<comment type="caution">
    <text evidence="3">The sequence shown here is derived from an EMBL/GenBank/DDBJ whole genome shotgun (WGS) entry which is preliminary data.</text>
</comment>
<dbReference type="RefSeq" id="XP_018706980.1">
    <property type="nucleotide sequence ID" value="XM_018846273.1"/>
</dbReference>
<protein>
    <submittedName>
        <fullName evidence="3">Uncharacterized protein</fullName>
    </submittedName>
</protein>
<evidence type="ECO:0000313" key="3">
    <source>
        <dbReference type="EMBL" id="OAA70693.1"/>
    </source>
</evidence>
<dbReference type="AlphaFoldDB" id="A0A168BY12"/>
<dbReference type="GeneID" id="30018959"/>
<feature type="compositionally biased region" description="Polar residues" evidence="1">
    <location>
        <begin position="45"/>
        <end position="68"/>
    </location>
</feature>
<name>A0A168BY12_CORFA</name>